<dbReference type="InterPro" id="IPR056471">
    <property type="entry name" value="HD-CE"/>
</dbReference>
<evidence type="ECO:0000313" key="7">
    <source>
        <dbReference type="Proteomes" id="UP001199135"/>
    </source>
</evidence>
<sequence length="935" mass="107461">MITIPDRLKTKLEKNPALCGAVYSSLSKLNPWFSDNKTVFFPEYTDHGITHLQEVINTADSLITDESWPSITANDAAAIITSTLLHDCAMHLSEDGFYSLINKKYPPGKSRYFENDIDWSHAWHEFFAEAKRFDGKKLRSLFGDDTPVRDIPLNKLDLNLRDKLLIGEFLRRHHATLAHHIALNGIPGPSESRVRLEGFDNDILDLFGFIARSHNMGLRSAIDLLEQSKRRVHYNTHVPFIMAVLRISDYIQIHSTRAENQLLEIKSLSSPISKKEWKKHNAIKEINQTHDDPEALYIDAEPQDAIVYESLSALFKDIQKELDVTWSILGEVYGRMDSLKNIGINIRRVRSSLDSTSVFIKDKKPNFIPKTLKLKTSDSEMINLLIAPLYGNSPGVGIRELMQNAVDACNELIDYYYKKAEREISSNNIDVTIKLIKTGDKNTLIISDHGIGMTLSVIENYFLNIGASFRKSDSWKSIHERDGQSSVHRTGRFGIGLLAAYLLGDEIHVKTRHVTDQTGYEFSCRQDSDAICVKPIDFRIGTEISITINDKVFKDLTNSDNYSNEDYWDWYCLPHPKVNRLICNESEEVILEQSITVPMNEEDLSDTPWNRTHHPEFNDIIWGYVELRERRNRSTNLICNGIKVLRNNHFYSINLSTNRHDMNANYPTLIVYDQDGHMPLNLQRDSLTTRDLQFKDELMKDVSEYLSKIIISKFENEDRKINEELIKKLIMPGIDILVNNNAADDGFSQLIIFNEKLLPLNACLLKELKPKMVSIDFVVLSDKLGSWQSQTLMDSVECYIPYHSRRGSKSSKVNFLRGILDDNSYRSGYFKTFPTIGKRIFIRKAEIDDLVSPNNYPRTSWARLKTEWENKEWKILSIGNVPPVNEKIARVINELSRVEQPFYIEVYLDWDKADGIDDSSIFSTVWKETAQGVLI</sequence>
<dbReference type="PRINTS" id="PR00775">
    <property type="entry name" value="HEATSHOCK90"/>
</dbReference>
<evidence type="ECO:0000259" key="5">
    <source>
        <dbReference type="Pfam" id="PF24391"/>
    </source>
</evidence>
<dbReference type="Pfam" id="PF13589">
    <property type="entry name" value="HATPase_c_3"/>
    <property type="match status" value="1"/>
</dbReference>
<name>A0ABS8J7E6_9GAMM</name>
<gene>
    <name evidence="6" type="ORF">FUU20_14455</name>
</gene>
<keyword evidence="2" id="KW-0547">Nucleotide-binding</keyword>
<dbReference type="InterPro" id="IPR020575">
    <property type="entry name" value="Hsp90_N"/>
</dbReference>
<dbReference type="Proteomes" id="UP001199135">
    <property type="component" value="Unassembled WGS sequence"/>
</dbReference>
<reference evidence="6 7" key="1">
    <citation type="submission" date="2019-08" db="EMBL/GenBank/DDBJ databases">
        <title>Genome sequencing of Psyttalia spp.-associated microbial isolates reveals a potentially novel species in the Serratia genus.</title>
        <authorList>
            <person name="Tannieres-Laurent M."/>
            <person name="Sparks M.E."/>
            <person name="Blackburn M.B."/>
            <person name="Gundersen-Rindal D.E."/>
            <person name="Bon M.-C."/>
        </authorList>
    </citation>
    <scope>NUCLEOTIDE SEQUENCE [LARGE SCALE GENOMIC DNA]</scope>
    <source>
        <strain evidence="7">Pon4B</strain>
    </source>
</reference>
<evidence type="ECO:0000256" key="2">
    <source>
        <dbReference type="ARBA" id="ARBA00022741"/>
    </source>
</evidence>
<dbReference type="Pfam" id="PF24391">
    <property type="entry name" value="HD-CE"/>
    <property type="match status" value="1"/>
</dbReference>
<dbReference type="InterPro" id="IPR036890">
    <property type="entry name" value="HATPase_C_sf"/>
</dbReference>
<protein>
    <recommendedName>
        <fullName evidence="5">HD-CE domain-containing protein</fullName>
    </recommendedName>
</protein>
<comment type="caution">
    <text evidence="6">The sequence shown here is derived from an EMBL/GenBank/DDBJ whole genome shotgun (WGS) entry which is preliminary data.</text>
</comment>
<dbReference type="EMBL" id="VOSO01000014">
    <property type="protein sequence ID" value="MCC7659935.1"/>
    <property type="molecule type" value="Genomic_DNA"/>
</dbReference>
<accession>A0ABS8J7E6</accession>
<dbReference type="SUPFAM" id="SSF55874">
    <property type="entry name" value="ATPase domain of HSP90 chaperone/DNA topoisomerase II/histidine kinase"/>
    <property type="match status" value="1"/>
</dbReference>
<feature type="domain" description="HD-CE" evidence="5">
    <location>
        <begin position="41"/>
        <end position="323"/>
    </location>
</feature>
<evidence type="ECO:0000313" key="6">
    <source>
        <dbReference type="EMBL" id="MCC7659935.1"/>
    </source>
</evidence>
<comment type="similarity">
    <text evidence="1">Belongs to the heat shock protein 90 family.</text>
</comment>
<dbReference type="InterPro" id="IPR001404">
    <property type="entry name" value="Hsp90_fam"/>
</dbReference>
<dbReference type="RefSeq" id="WP_230490424.1">
    <property type="nucleotide sequence ID" value="NZ_VOSN01000022.1"/>
</dbReference>
<proteinExistence type="inferred from homology"/>
<keyword evidence="3" id="KW-0067">ATP-binding</keyword>
<keyword evidence="7" id="KW-1185">Reference proteome</keyword>
<dbReference type="Gene3D" id="3.30.565.10">
    <property type="entry name" value="Histidine kinase-like ATPase, C-terminal domain"/>
    <property type="match status" value="1"/>
</dbReference>
<evidence type="ECO:0000256" key="4">
    <source>
        <dbReference type="ARBA" id="ARBA00023186"/>
    </source>
</evidence>
<organism evidence="6 7">
    <name type="scientific">Serratia montpellierensis</name>
    <dbReference type="NCBI Taxonomy" id="2598730"/>
    <lineage>
        <taxon>Bacteria</taxon>
        <taxon>Pseudomonadati</taxon>
        <taxon>Pseudomonadota</taxon>
        <taxon>Gammaproteobacteria</taxon>
        <taxon>Enterobacterales</taxon>
        <taxon>Yersiniaceae</taxon>
        <taxon>Serratia</taxon>
    </lineage>
</organism>
<keyword evidence="4" id="KW-0143">Chaperone</keyword>
<evidence type="ECO:0000256" key="1">
    <source>
        <dbReference type="ARBA" id="ARBA00008239"/>
    </source>
</evidence>
<dbReference type="PANTHER" id="PTHR11528">
    <property type="entry name" value="HEAT SHOCK PROTEIN 90 FAMILY MEMBER"/>
    <property type="match status" value="1"/>
</dbReference>
<evidence type="ECO:0000256" key="3">
    <source>
        <dbReference type="ARBA" id="ARBA00022840"/>
    </source>
</evidence>